<organism evidence="1 3">
    <name type="scientific">Lolium multiflorum</name>
    <name type="common">Italian ryegrass</name>
    <name type="synonym">Lolium perenne subsp. multiflorum</name>
    <dbReference type="NCBI Taxonomy" id="4521"/>
    <lineage>
        <taxon>Eukaryota</taxon>
        <taxon>Viridiplantae</taxon>
        <taxon>Streptophyta</taxon>
        <taxon>Embryophyta</taxon>
        <taxon>Tracheophyta</taxon>
        <taxon>Spermatophyta</taxon>
        <taxon>Magnoliopsida</taxon>
        <taxon>Liliopsida</taxon>
        <taxon>Poales</taxon>
        <taxon>Poaceae</taxon>
        <taxon>BOP clade</taxon>
        <taxon>Pooideae</taxon>
        <taxon>Poodae</taxon>
        <taxon>Poeae</taxon>
        <taxon>Poeae Chloroplast Group 2 (Poeae type)</taxon>
        <taxon>Loliodinae</taxon>
        <taxon>Loliinae</taxon>
        <taxon>Lolium</taxon>
    </lineage>
</organism>
<sequence length="197" mass="20966">MVQPELPSRLNKTLPHTSPHFVALFAVPLLSFHFISTKKTLTLGGAPLMLNVYPYYEYMRSNGVIPLDYALFRPLPPNKEVVDASANVPVMAATSSTPAPTQASCTAELDPAQKWGPAAESTAARAAGRRSRRDMASGISAKASGPFNAVLALVAAFRRAPGVRRRAVVGGSVWRGRLASGRSRVARAALRVARGCA</sequence>
<dbReference type="Proteomes" id="UP001231189">
    <property type="component" value="Unassembled WGS sequence"/>
</dbReference>
<evidence type="ECO:0000313" key="2">
    <source>
        <dbReference type="EMBL" id="KAK1678877.1"/>
    </source>
</evidence>
<accession>A0AAD8VXR8</accession>
<proteinExistence type="predicted"/>
<evidence type="ECO:0000313" key="3">
    <source>
        <dbReference type="Proteomes" id="UP001231189"/>
    </source>
</evidence>
<comment type="caution">
    <text evidence="1">The sequence shown here is derived from an EMBL/GenBank/DDBJ whole genome shotgun (WGS) entry which is preliminary data.</text>
</comment>
<dbReference type="InterPro" id="IPR017853">
    <property type="entry name" value="GH"/>
</dbReference>
<dbReference type="AlphaFoldDB" id="A0AAD8VXR8"/>
<dbReference type="EMBL" id="JAUUTY010000006">
    <property type="protein sequence ID" value="KAK1621110.1"/>
    <property type="molecule type" value="Genomic_DNA"/>
</dbReference>
<dbReference type="SUPFAM" id="SSF51445">
    <property type="entry name" value="(Trans)glycosidases"/>
    <property type="match status" value="1"/>
</dbReference>
<dbReference type="Gene3D" id="3.20.20.80">
    <property type="entry name" value="Glycosidases"/>
    <property type="match status" value="1"/>
</dbReference>
<reference evidence="1" key="1">
    <citation type="submission" date="2023-07" db="EMBL/GenBank/DDBJ databases">
        <title>A chromosome-level genome assembly of Lolium multiflorum.</title>
        <authorList>
            <person name="Chen Y."/>
            <person name="Copetti D."/>
            <person name="Kolliker R."/>
            <person name="Studer B."/>
        </authorList>
    </citation>
    <scope>NUCLEOTIDE SEQUENCE</scope>
    <source>
        <strain evidence="1">02402/16</strain>
        <tissue evidence="1">Leaf</tissue>
    </source>
</reference>
<gene>
    <name evidence="1" type="ORF">QYE76_026627</name>
    <name evidence="2" type="ORF">QYE76_039725</name>
</gene>
<dbReference type="EMBL" id="JAUUTY010000002">
    <property type="protein sequence ID" value="KAK1678877.1"/>
    <property type="molecule type" value="Genomic_DNA"/>
</dbReference>
<name>A0AAD8VXR8_LOLMU</name>
<keyword evidence="3" id="KW-1185">Reference proteome</keyword>
<protein>
    <submittedName>
        <fullName evidence="1">Uncharacterized protein</fullName>
    </submittedName>
</protein>
<evidence type="ECO:0000313" key="1">
    <source>
        <dbReference type="EMBL" id="KAK1621110.1"/>
    </source>
</evidence>